<comment type="similarity">
    <text evidence="1">Belongs to the ComF/GntX family.</text>
</comment>
<name>A0ABT5Y5C4_9GAMM</name>
<evidence type="ECO:0000313" key="2">
    <source>
        <dbReference type="EMBL" id="MDF0748858.1"/>
    </source>
</evidence>
<reference evidence="2" key="1">
    <citation type="submission" date="2022-07" db="EMBL/GenBank/DDBJ databases">
        <title>Marinobacter iranensis a new bacterium isolate from a hipersaline lake in Iran.</title>
        <authorList>
            <person name="Mohammad A.M.A."/>
            <person name="Cristina S.-P."/>
            <person name="Antonio V."/>
        </authorList>
    </citation>
    <scope>NUCLEOTIDE SEQUENCE</scope>
    <source>
        <strain evidence="2">71-i</strain>
    </source>
</reference>
<gene>
    <name evidence="2" type="ORF">NLU14_01285</name>
</gene>
<dbReference type="Gene3D" id="3.40.50.2020">
    <property type="match status" value="1"/>
</dbReference>
<dbReference type="InterPro" id="IPR051910">
    <property type="entry name" value="ComF/GntX_DNA_util-trans"/>
</dbReference>
<evidence type="ECO:0000313" key="3">
    <source>
        <dbReference type="Proteomes" id="UP001143391"/>
    </source>
</evidence>
<organism evidence="2 3">
    <name type="scientific">Marinobacter iranensis</name>
    <dbReference type="NCBI Taxonomy" id="2962607"/>
    <lineage>
        <taxon>Bacteria</taxon>
        <taxon>Pseudomonadati</taxon>
        <taxon>Pseudomonadota</taxon>
        <taxon>Gammaproteobacteria</taxon>
        <taxon>Pseudomonadales</taxon>
        <taxon>Marinobacteraceae</taxon>
        <taxon>Marinobacter</taxon>
    </lineage>
</organism>
<comment type="caution">
    <text evidence="2">The sequence shown here is derived from an EMBL/GenBank/DDBJ whole genome shotgun (WGS) entry which is preliminary data.</text>
</comment>
<dbReference type="InterPro" id="IPR000836">
    <property type="entry name" value="PRTase_dom"/>
</dbReference>
<dbReference type="EMBL" id="JANCMW010000001">
    <property type="protein sequence ID" value="MDF0748858.1"/>
    <property type="molecule type" value="Genomic_DNA"/>
</dbReference>
<evidence type="ECO:0000256" key="1">
    <source>
        <dbReference type="ARBA" id="ARBA00008007"/>
    </source>
</evidence>
<dbReference type="Proteomes" id="UP001143391">
    <property type="component" value="Unassembled WGS sequence"/>
</dbReference>
<dbReference type="RefSeq" id="WP_275704345.1">
    <property type="nucleotide sequence ID" value="NZ_JANCMW010000001.1"/>
</dbReference>
<keyword evidence="3" id="KW-1185">Reference proteome</keyword>
<dbReference type="PANTHER" id="PTHR47505:SF1">
    <property type="entry name" value="DNA UTILIZATION PROTEIN YHGH"/>
    <property type="match status" value="1"/>
</dbReference>
<dbReference type="CDD" id="cd06223">
    <property type="entry name" value="PRTases_typeI"/>
    <property type="match status" value="1"/>
</dbReference>
<sequence>MKQMIKGLRSLSTLLTPKVNSEEWIQGSARGIRSLLPSGGGQCVTCLEPQARFGLCTPCRQDLPANHWHCRCCALPLAYAGNEVLCGQCLQDPPPFTRVIAPWRYRFPVDGMIQRYKYNGQRAFARPLIHDLAENLMSVLETAPEQRPDLLVASPMHPARRRKRGFNQAADIAEHISRRSGIPWSADLVIRSRRTRPQRGLNREERLANLRGIYRVTRPPPASIAIVDDVVTTGATARSLTEALLDAGAREVQIWALARTPG</sequence>
<dbReference type="InterPro" id="IPR029057">
    <property type="entry name" value="PRTase-like"/>
</dbReference>
<dbReference type="SUPFAM" id="SSF53271">
    <property type="entry name" value="PRTase-like"/>
    <property type="match status" value="1"/>
</dbReference>
<dbReference type="PANTHER" id="PTHR47505">
    <property type="entry name" value="DNA UTILIZATION PROTEIN YHGH"/>
    <property type="match status" value="1"/>
</dbReference>
<accession>A0ABT5Y5C4</accession>
<proteinExistence type="inferred from homology"/>
<protein>
    <submittedName>
        <fullName evidence="2">ComF family protein</fullName>
    </submittedName>
</protein>